<proteinExistence type="inferred from homology"/>
<dbReference type="InterPro" id="IPR000634">
    <property type="entry name" value="Ser/Thr_deHydtase_PyrdxlP-BS"/>
</dbReference>
<evidence type="ECO:0000259" key="14">
    <source>
        <dbReference type="Pfam" id="PF14821"/>
    </source>
</evidence>
<dbReference type="InterPro" id="IPR037158">
    <property type="entry name" value="Thr_synth_N_sf"/>
</dbReference>
<evidence type="ECO:0000256" key="4">
    <source>
        <dbReference type="ARBA" id="ARBA00005517"/>
    </source>
</evidence>
<feature type="domain" description="Threonine synthase N-terminal" evidence="14">
    <location>
        <begin position="2"/>
        <end position="79"/>
    </location>
</feature>
<feature type="domain" description="Tryptophan synthase beta chain-like PALP" evidence="13">
    <location>
        <begin position="105"/>
        <end position="425"/>
    </location>
</feature>
<comment type="pathway">
    <text evidence="3">Amino-acid biosynthesis; L-threonine biosynthesis; L-threonine from L-aspartate: step 5/5.</text>
</comment>
<dbReference type="Pfam" id="PF14821">
    <property type="entry name" value="Thr_synth_N"/>
    <property type="match status" value="1"/>
</dbReference>
<dbReference type="PROSITE" id="PS00165">
    <property type="entry name" value="DEHYDRATASE_SER_THR"/>
    <property type="match status" value="1"/>
</dbReference>
<dbReference type="PANTHER" id="PTHR43515:SF1">
    <property type="entry name" value="THREONINE SYNTHASE-LIKE 1"/>
    <property type="match status" value="1"/>
</dbReference>
<dbReference type="CDD" id="cd01560">
    <property type="entry name" value="Thr-synth_2"/>
    <property type="match status" value="1"/>
</dbReference>
<keyword evidence="7" id="KW-0028">Amino-acid biosynthesis</keyword>
<comment type="similarity">
    <text evidence="4">Belongs to the threonine synthase family.</text>
</comment>
<evidence type="ECO:0000256" key="3">
    <source>
        <dbReference type="ARBA" id="ARBA00004979"/>
    </source>
</evidence>
<dbReference type="GO" id="GO:0005737">
    <property type="term" value="C:cytoplasm"/>
    <property type="evidence" value="ECO:0007669"/>
    <property type="project" value="TreeGrafter"/>
</dbReference>
<keyword evidence="16" id="KW-1185">Reference proteome</keyword>
<evidence type="ECO:0000256" key="11">
    <source>
        <dbReference type="NCBIfam" id="TIGR00260"/>
    </source>
</evidence>
<evidence type="ECO:0000256" key="6">
    <source>
        <dbReference type="ARBA" id="ARBA00018679"/>
    </source>
</evidence>
<feature type="modified residue" description="N6-(pyridoxal phosphate)lysine" evidence="12">
    <location>
        <position position="113"/>
    </location>
</feature>
<dbReference type="SUPFAM" id="SSF53686">
    <property type="entry name" value="Tryptophan synthase beta subunit-like PLP-dependent enzymes"/>
    <property type="match status" value="1"/>
</dbReference>
<evidence type="ECO:0000256" key="9">
    <source>
        <dbReference type="ARBA" id="ARBA00022898"/>
    </source>
</evidence>
<dbReference type="EC" id="4.2.3.1" evidence="5 11"/>
<dbReference type="GO" id="GO:0030170">
    <property type="term" value="F:pyridoxal phosphate binding"/>
    <property type="evidence" value="ECO:0007669"/>
    <property type="project" value="InterPro"/>
</dbReference>
<sequence length="494" mass="54910">MQYVSTRDVSTSYMASQAIIQGLAPDGGLMTPFYIPKLPGKALEDLKSMSYQHRAVYIMKQFLEEFSVKELTDFAAAAYGPEKFDTPAVAPVRSLDGNTHCLELWHGPTCAFKDMALQMLPHLLTASLTKREEEKTVCILVATSGDTGKGALEGFKDVPHTRIMVFYPRDGVSQVQELQMVTQEGNNVGVTAVRGNFDDAQSGVKRLFSDGELRRTLADRGFFFSSANSINWGRVLPQIVYYISAYCDLLRDEKIAPGQTINVCVPTGNFGNILAAYYAREMGVPIGKLICASNSNNVLTDFIRTGVYDRKRPFHNTMSPSMDILISSNLERLLFALTQDTQEVKQYMEQLNASGRYEVRKPILERLQKLFQGYCCDDRETQRVIGEVYRQHDYLIDPHTAVAFSALDQYRKESGDDTPCVVVSTASPFKFCDNVLGALGVTEVAQGLDALDQLSAKTGLPAPAPLSSLRNKEIRFTRTVEKENMVDAVLSMLV</sequence>
<evidence type="ECO:0000256" key="10">
    <source>
        <dbReference type="ARBA" id="ARBA00049144"/>
    </source>
</evidence>
<dbReference type="RefSeq" id="WP_186852649.1">
    <property type="nucleotide sequence ID" value="NZ_JACOPO010000003.1"/>
</dbReference>
<keyword evidence="8" id="KW-0791">Threonine biosynthesis</keyword>
<dbReference type="Proteomes" id="UP000628736">
    <property type="component" value="Unassembled WGS sequence"/>
</dbReference>
<dbReference type="EMBL" id="JACOPO010000003">
    <property type="protein sequence ID" value="MBC5722317.1"/>
    <property type="molecule type" value="Genomic_DNA"/>
</dbReference>
<evidence type="ECO:0000313" key="15">
    <source>
        <dbReference type="EMBL" id="MBC5722317.1"/>
    </source>
</evidence>
<reference evidence="15" key="1">
    <citation type="submission" date="2020-08" db="EMBL/GenBank/DDBJ databases">
        <title>Genome public.</title>
        <authorList>
            <person name="Liu C."/>
            <person name="Sun Q."/>
        </authorList>
    </citation>
    <scope>NUCLEOTIDE SEQUENCE</scope>
    <source>
        <strain evidence="15">NSJ-23</strain>
    </source>
</reference>
<protein>
    <recommendedName>
        <fullName evidence="6 11">Threonine synthase</fullName>
        <ecNumber evidence="5 11">4.2.3.1</ecNumber>
    </recommendedName>
</protein>
<organism evidence="15 16">
    <name type="scientific">Flintibacter hominis</name>
    <dbReference type="NCBI Taxonomy" id="2763048"/>
    <lineage>
        <taxon>Bacteria</taxon>
        <taxon>Bacillati</taxon>
        <taxon>Bacillota</taxon>
        <taxon>Clostridia</taxon>
        <taxon>Eubacteriales</taxon>
        <taxon>Flintibacter</taxon>
    </lineage>
</organism>
<keyword evidence="15" id="KW-0456">Lyase</keyword>
<evidence type="ECO:0000256" key="8">
    <source>
        <dbReference type="ARBA" id="ARBA00022697"/>
    </source>
</evidence>
<dbReference type="GO" id="GO:0009088">
    <property type="term" value="P:threonine biosynthetic process"/>
    <property type="evidence" value="ECO:0007669"/>
    <property type="project" value="UniProtKB-UniRule"/>
</dbReference>
<evidence type="ECO:0000313" key="16">
    <source>
        <dbReference type="Proteomes" id="UP000628736"/>
    </source>
</evidence>
<evidence type="ECO:0000256" key="2">
    <source>
        <dbReference type="ARBA" id="ARBA00003648"/>
    </source>
</evidence>
<dbReference type="Pfam" id="PF00291">
    <property type="entry name" value="PALP"/>
    <property type="match status" value="1"/>
</dbReference>
<dbReference type="InterPro" id="IPR029144">
    <property type="entry name" value="Thr_synth_N"/>
</dbReference>
<dbReference type="InterPro" id="IPR001926">
    <property type="entry name" value="TrpB-like_PALP"/>
</dbReference>
<comment type="cofactor">
    <cofactor evidence="1 12">
        <name>pyridoxal 5'-phosphate</name>
        <dbReference type="ChEBI" id="CHEBI:597326"/>
    </cofactor>
</comment>
<dbReference type="NCBIfam" id="TIGR00260">
    <property type="entry name" value="thrC"/>
    <property type="match status" value="1"/>
</dbReference>
<accession>A0A8J6M814</accession>
<evidence type="ECO:0000259" key="13">
    <source>
        <dbReference type="Pfam" id="PF00291"/>
    </source>
</evidence>
<dbReference type="Gene3D" id="3.40.50.1100">
    <property type="match status" value="2"/>
</dbReference>
<comment type="catalytic activity">
    <reaction evidence="10">
        <text>O-phospho-L-homoserine + H2O = L-threonine + phosphate</text>
        <dbReference type="Rhea" id="RHEA:10840"/>
        <dbReference type="ChEBI" id="CHEBI:15377"/>
        <dbReference type="ChEBI" id="CHEBI:43474"/>
        <dbReference type="ChEBI" id="CHEBI:57590"/>
        <dbReference type="ChEBI" id="CHEBI:57926"/>
        <dbReference type="EC" id="4.2.3.1"/>
    </reaction>
</comment>
<evidence type="ECO:0000256" key="12">
    <source>
        <dbReference type="PIRSR" id="PIRSR604450-51"/>
    </source>
</evidence>
<evidence type="ECO:0000256" key="7">
    <source>
        <dbReference type="ARBA" id="ARBA00022605"/>
    </source>
</evidence>
<gene>
    <name evidence="15" type="ORF">H8S11_05790</name>
</gene>
<dbReference type="AlphaFoldDB" id="A0A8J6M814"/>
<comment type="caution">
    <text evidence="15">The sequence shown here is derived from an EMBL/GenBank/DDBJ whole genome shotgun (WGS) entry which is preliminary data.</text>
</comment>
<comment type="function">
    <text evidence="2">Catalyzes the gamma-elimination of phosphate from L-phosphohomoserine and the beta-addition of water to produce L-threonine.</text>
</comment>
<dbReference type="PANTHER" id="PTHR43515">
    <property type="entry name" value="THREONINE SYNTHASE-LIKE 1"/>
    <property type="match status" value="1"/>
</dbReference>
<dbReference type="InterPro" id="IPR004450">
    <property type="entry name" value="Thr_synthase-like"/>
</dbReference>
<name>A0A8J6M814_9FIRM</name>
<dbReference type="GO" id="GO:0004795">
    <property type="term" value="F:threonine synthase activity"/>
    <property type="evidence" value="ECO:0007669"/>
    <property type="project" value="UniProtKB-UniRule"/>
</dbReference>
<evidence type="ECO:0000256" key="5">
    <source>
        <dbReference type="ARBA" id="ARBA00013028"/>
    </source>
</evidence>
<keyword evidence="9 12" id="KW-0663">Pyridoxal phosphate</keyword>
<dbReference type="Gene3D" id="3.90.1380.10">
    <property type="entry name" value="Threonine synthase, N-terminal domain"/>
    <property type="match status" value="1"/>
</dbReference>
<evidence type="ECO:0000256" key="1">
    <source>
        <dbReference type="ARBA" id="ARBA00001933"/>
    </source>
</evidence>
<dbReference type="InterPro" id="IPR036052">
    <property type="entry name" value="TrpB-like_PALP_sf"/>
</dbReference>
<dbReference type="UniPathway" id="UPA00050">
    <property type="reaction ID" value="UER00065"/>
</dbReference>